<dbReference type="SUPFAM" id="SSF55031">
    <property type="entry name" value="Bacterial exopeptidase dimerisation domain"/>
    <property type="match status" value="1"/>
</dbReference>
<dbReference type="InterPro" id="IPR036264">
    <property type="entry name" value="Bact_exopeptidase_dim_dom"/>
</dbReference>
<keyword evidence="5" id="KW-1185">Reference proteome</keyword>
<dbReference type="Pfam" id="PF07687">
    <property type="entry name" value="M20_dimer"/>
    <property type="match status" value="1"/>
</dbReference>
<proteinExistence type="predicted"/>
<dbReference type="Gene3D" id="3.30.70.360">
    <property type="match status" value="1"/>
</dbReference>
<dbReference type="InterPro" id="IPR050072">
    <property type="entry name" value="Peptidase_M20A"/>
</dbReference>
<dbReference type="Gene3D" id="3.40.630.10">
    <property type="entry name" value="Zn peptidases"/>
    <property type="match status" value="1"/>
</dbReference>
<comment type="caution">
    <text evidence="4">The sequence shown here is derived from an EMBL/GenBank/DDBJ whole genome shotgun (WGS) entry which is preliminary data.</text>
</comment>
<dbReference type="PANTHER" id="PTHR43808">
    <property type="entry name" value="ACETYLORNITHINE DEACETYLASE"/>
    <property type="match status" value="1"/>
</dbReference>
<sequence length="374" mass="40257">MDARALAERLMTYDTSKPDELNAAAAFVKGWLESRDVRVAHRDHHGLPVITAEAGPADGPLVIFHGHLDVVPAHDHQFTPRVEGDRLIGRGAYDMKGALAAMMLATGDAARQDAVRVLFVCVPDEESEDVEDRSTDRIIADGLRGDFAITGEPTDLHIGVQAKGVLAIRCEVGGRAAHGSTPWQGDNAILKAHDAYRRIETLPFARQSSDMFDRPSINLARIEGGDAFNKVPDRCWIDVDIRFLPTQDPGEILAQVRTIADLEIVKCFTRAPAMVSRSNPYVLALRSAISSAIQGDAMSVGRDGASDAISFLEAGVPAVEFGPVGSGHHGPDEWVSISSLERYRVALGDFVRTLPAHLEQPSAGLRALEGGGHA</sequence>
<dbReference type="GO" id="GO:0046872">
    <property type="term" value="F:metal ion binding"/>
    <property type="evidence" value="ECO:0007669"/>
    <property type="project" value="UniProtKB-KW"/>
</dbReference>
<gene>
    <name evidence="4" type="ORF">C7Y72_13280</name>
</gene>
<dbReference type="GO" id="GO:0016787">
    <property type="term" value="F:hydrolase activity"/>
    <property type="evidence" value="ECO:0007669"/>
    <property type="project" value="UniProtKB-KW"/>
</dbReference>
<dbReference type="AlphaFoldDB" id="A0A2T4UMV8"/>
<name>A0A2T4UMV8_9ACTN</name>
<dbReference type="EMBL" id="PYYB01000001">
    <property type="protein sequence ID" value="PTL60541.1"/>
    <property type="molecule type" value="Genomic_DNA"/>
</dbReference>
<evidence type="ECO:0000259" key="3">
    <source>
        <dbReference type="Pfam" id="PF07687"/>
    </source>
</evidence>
<evidence type="ECO:0000313" key="4">
    <source>
        <dbReference type="EMBL" id="PTL60541.1"/>
    </source>
</evidence>
<evidence type="ECO:0000256" key="2">
    <source>
        <dbReference type="ARBA" id="ARBA00022801"/>
    </source>
</evidence>
<feature type="domain" description="Peptidase M20 dimerisation" evidence="3">
    <location>
        <begin position="162"/>
        <end position="261"/>
    </location>
</feature>
<dbReference type="Pfam" id="PF01546">
    <property type="entry name" value="Peptidase_M20"/>
    <property type="match status" value="1"/>
</dbReference>
<dbReference type="Proteomes" id="UP000240739">
    <property type="component" value="Unassembled WGS sequence"/>
</dbReference>
<evidence type="ECO:0000256" key="1">
    <source>
        <dbReference type="ARBA" id="ARBA00022723"/>
    </source>
</evidence>
<dbReference type="SUPFAM" id="SSF53187">
    <property type="entry name" value="Zn-dependent exopeptidases"/>
    <property type="match status" value="1"/>
</dbReference>
<protein>
    <submittedName>
        <fullName evidence="4">Peptidase M20</fullName>
    </submittedName>
</protein>
<accession>A0A2T4UMV8</accession>
<dbReference type="InterPro" id="IPR002933">
    <property type="entry name" value="Peptidase_M20"/>
</dbReference>
<organism evidence="4 5">
    <name type="scientific">Paraconexibacter algicola</name>
    <dbReference type="NCBI Taxonomy" id="2133960"/>
    <lineage>
        <taxon>Bacteria</taxon>
        <taxon>Bacillati</taxon>
        <taxon>Actinomycetota</taxon>
        <taxon>Thermoleophilia</taxon>
        <taxon>Solirubrobacterales</taxon>
        <taxon>Paraconexibacteraceae</taxon>
        <taxon>Paraconexibacter</taxon>
    </lineage>
</organism>
<reference evidence="4 5" key="1">
    <citation type="submission" date="2018-03" db="EMBL/GenBank/DDBJ databases">
        <title>Aquarubrobacter algicola gen. nov., sp. nov., a novel actinobacterium isolated from shallow eutrophic lake during the end of cyanobacterial harmful algal blooms.</title>
        <authorList>
            <person name="Chun S.J."/>
        </authorList>
    </citation>
    <scope>NUCLEOTIDE SEQUENCE [LARGE SCALE GENOMIC DNA]</scope>
    <source>
        <strain evidence="4 5">Seoho-28</strain>
    </source>
</reference>
<dbReference type="InterPro" id="IPR011650">
    <property type="entry name" value="Peptidase_M20_dimer"/>
</dbReference>
<evidence type="ECO:0000313" key="5">
    <source>
        <dbReference type="Proteomes" id="UP000240739"/>
    </source>
</evidence>
<dbReference type="RefSeq" id="WP_107569261.1">
    <property type="nucleotide sequence ID" value="NZ_PYYB01000001.1"/>
</dbReference>
<keyword evidence="2" id="KW-0378">Hydrolase</keyword>
<dbReference type="OrthoDB" id="7055905at2"/>
<keyword evidence="1" id="KW-0479">Metal-binding</keyword>